<gene>
    <name evidence="2" type="ordered locus">Mhun_2543</name>
</gene>
<name>Q2FSI2_METHJ</name>
<accession>Q2FSI2</accession>
<dbReference type="Proteomes" id="UP000001941">
    <property type="component" value="Chromosome"/>
</dbReference>
<dbReference type="EMBL" id="CP000254">
    <property type="protein sequence ID" value="ABD42242.1"/>
    <property type="molecule type" value="Genomic_DNA"/>
</dbReference>
<dbReference type="PANTHER" id="PTHR35336">
    <property type="entry name" value="ADENOSYLCOBINAMIDE AMIDOHYDROLASE"/>
    <property type="match status" value="1"/>
</dbReference>
<dbReference type="eggNOG" id="arCOG01870">
    <property type="taxonomic scope" value="Archaea"/>
</dbReference>
<dbReference type="EnsemblBacteria" id="ABD42242">
    <property type="protein sequence ID" value="ABD42242"/>
    <property type="gene ID" value="Mhun_2543"/>
</dbReference>
<dbReference type="HOGENOM" id="CLU_923209_0_0_2"/>
<organism evidence="2 3">
    <name type="scientific">Methanospirillum hungatei JF-1 (strain ATCC 27890 / DSM 864 / NBRC 100397 / JF-1)</name>
    <dbReference type="NCBI Taxonomy" id="323259"/>
    <lineage>
        <taxon>Archaea</taxon>
        <taxon>Methanobacteriati</taxon>
        <taxon>Methanobacteriota</taxon>
        <taxon>Stenosarchaea group</taxon>
        <taxon>Methanomicrobia</taxon>
        <taxon>Methanomicrobiales</taxon>
        <taxon>Methanospirillaceae</taxon>
        <taxon>Methanospirillum</taxon>
    </lineage>
</organism>
<protein>
    <recommendedName>
        <fullName evidence="1">Cysteine-rich small domain-containing protein</fullName>
    </recommendedName>
</protein>
<evidence type="ECO:0000313" key="3">
    <source>
        <dbReference type="Proteomes" id="UP000001941"/>
    </source>
</evidence>
<dbReference type="PANTHER" id="PTHR35336:SF5">
    <property type="entry name" value="ADENOSYLCOBINAMIDE AMIDOHYDROLASE"/>
    <property type="match status" value="1"/>
</dbReference>
<dbReference type="Pfam" id="PF04071">
    <property type="entry name" value="zf-like"/>
    <property type="match status" value="1"/>
</dbReference>
<dbReference type="Pfam" id="PF01955">
    <property type="entry name" value="CbiZ"/>
    <property type="match status" value="1"/>
</dbReference>
<feature type="domain" description="Cysteine-rich small" evidence="1">
    <location>
        <begin position="218"/>
        <end position="297"/>
    </location>
</feature>
<evidence type="ECO:0000259" key="1">
    <source>
        <dbReference type="Pfam" id="PF04071"/>
    </source>
</evidence>
<reference evidence="3" key="1">
    <citation type="journal article" date="2016" name="Stand. Genomic Sci.">
        <title>Complete genome sequence of Methanospirillum hungatei type strain JF1.</title>
        <authorList>
            <person name="Gunsalus R.P."/>
            <person name="Cook L.E."/>
            <person name="Crable B."/>
            <person name="Rohlin L."/>
            <person name="McDonald E."/>
            <person name="Mouttaki H."/>
            <person name="Sieber J.R."/>
            <person name="Poweleit N."/>
            <person name="Zhou H."/>
            <person name="Lapidus A.L."/>
            <person name="Daligault H.E."/>
            <person name="Land M."/>
            <person name="Gilna P."/>
            <person name="Ivanova N."/>
            <person name="Kyrpides N."/>
            <person name="Culley D.E."/>
            <person name="McInerney M.J."/>
        </authorList>
    </citation>
    <scope>NUCLEOTIDE SEQUENCE [LARGE SCALE GENOMIC DNA]</scope>
    <source>
        <strain evidence="3">ATCC 27890 / DSM 864 / NBRC 100397 / JF-1</strain>
    </source>
</reference>
<sequence length="303" mass="33587">MRYFLRSNSLIVRGKFRICSSGPHGGIRNCTTLINHQVQNDFSHDPEKELELLSYSLGLSYTDTAGLLTAVDMNTLCILSWDTMMVFVTAGITHPDPVQSSVPASEDVPNPAPGTINIIVLTRDFHDQALVDAVITTTEAKVLALRDAGYDFAGTVTDAVIIASEGQGTIRYAGSATETGQRIHETVYTGVTKALLRQSDTKKKKPSFFIRSGIGGPHWVLWEKEHCPYYPCHYQGQRCDLCYCPLYPCGDTTLGDWILKSERAPVWACTRCLLNHHPLVTSHLLRNPEATLLELKSLYSKTL</sequence>
<keyword evidence="3" id="KW-1185">Reference proteome</keyword>
<dbReference type="InterPro" id="IPR052209">
    <property type="entry name" value="CbiZ"/>
</dbReference>
<evidence type="ECO:0000313" key="2">
    <source>
        <dbReference type="EMBL" id="ABD42242.1"/>
    </source>
</evidence>
<dbReference type="InParanoid" id="Q2FSI2"/>
<dbReference type="AlphaFoldDB" id="Q2FSI2"/>
<dbReference type="InterPro" id="IPR007212">
    <property type="entry name" value="Zf-like"/>
</dbReference>
<dbReference type="RefSeq" id="WP_011449499.1">
    <property type="nucleotide sequence ID" value="NC_007796.1"/>
</dbReference>
<dbReference type="OrthoDB" id="39225at2157"/>
<dbReference type="KEGG" id="mhu:Mhun_2543"/>
<dbReference type="STRING" id="323259.Mhun_2543"/>
<dbReference type="GeneID" id="3922686"/>
<dbReference type="InterPro" id="IPR002808">
    <property type="entry name" value="AdoCbi_amidolase"/>
</dbReference>
<proteinExistence type="predicted"/>